<evidence type="ECO:0000313" key="1">
    <source>
        <dbReference type="EMBL" id="MDT0458903.1"/>
    </source>
</evidence>
<dbReference type="NCBIfam" id="NF046112">
    <property type="entry name" value="MSMEG_6209_Nter"/>
    <property type="match status" value="1"/>
</dbReference>
<proteinExistence type="predicted"/>
<name>A0ABU2TD78_9ACTN</name>
<protein>
    <submittedName>
        <fullName evidence="1">Uncharacterized protein</fullName>
    </submittedName>
</protein>
<dbReference type="Proteomes" id="UP001180551">
    <property type="component" value="Unassembled WGS sequence"/>
</dbReference>
<sequence length="71" mass="7990">MAMDAREEEAIQAVVERLTDAYITTHTPKEIEGAVTEAHAAFKDRPVRDFVPVLVERKARATLDHEASTRQ</sequence>
<accession>A0ABU2TD78</accession>
<dbReference type="Gene3D" id="1.10.8.1060">
    <property type="entry name" value="Corynebacterium glutamicum thioredoxin-dependent arsenate reductase, N-terminal domain"/>
    <property type="match status" value="1"/>
</dbReference>
<keyword evidence="2" id="KW-1185">Reference proteome</keyword>
<organism evidence="1 2">
    <name type="scientific">Streptomyces mooreae</name>
    <dbReference type="NCBI Taxonomy" id="3075523"/>
    <lineage>
        <taxon>Bacteria</taxon>
        <taxon>Bacillati</taxon>
        <taxon>Actinomycetota</taxon>
        <taxon>Actinomycetes</taxon>
        <taxon>Kitasatosporales</taxon>
        <taxon>Streptomycetaceae</taxon>
        <taxon>Streptomyces</taxon>
    </lineage>
</organism>
<comment type="caution">
    <text evidence="1">The sequence shown here is derived from an EMBL/GenBank/DDBJ whole genome shotgun (WGS) entry which is preliminary data.</text>
</comment>
<dbReference type="RefSeq" id="WP_311625965.1">
    <property type="nucleotide sequence ID" value="NZ_JAVRFE010000036.1"/>
</dbReference>
<reference evidence="1" key="1">
    <citation type="submission" date="2024-05" db="EMBL/GenBank/DDBJ databases">
        <title>30 novel species of actinomycetes from the DSMZ collection.</title>
        <authorList>
            <person name="Nouioui I."/>
        </authorList>
    </citation>
    <scope>NUCLEOTIDE SEQUENCE</scope>
    <source>
        <strain evidence="1">DSM 41527</strain>
    </source>
</reference>
<evidence type="ECO:0000313" key="2">
    <source>
        <dbReference type="Proteomes" id="UP001180551"/>
    </source>
</evidence>
<dbReference type="EMBL" id="JAVRFE010000036">
    <property type="protein sequence ID" value="MDT0458903.1"/>
    <property type="molecule type" value="Genomic_DNA"/>
</dbReference>
<gene>
    <name evidence="1" type="ORF">RM550_24810</name>
</gene>